<evidence type="ECO:0000256" key="1">
    <source>
        <dbReference type="ARBA" id="ARBA00023015"/>
    </source>
</evidence>
<protein>
    <submittedName>
        <fullName evidence="4">Uncharacterized protein</fullName>
    </submittedName>
</protein>
<evidence type="ECO:0000256" key="3">
    <source>
        <dbReference type="ARBA" id="ARBA00023170"/>
    </source>
</evidence>
<dbReference type="SUPFAM" id="SSF48508">
    <property type="entry name" value="Nuclear receptor ligand-binding domain"/>
    <property type="match status" value="1"/>
</dbReference>
<dbReference type="Gene3D" id="1.10.565.10">
    <property type="entry name" value="Retinoid X Receptor"/>
    <property type="match status" value="1"/>
</dbReference>
<feature type="non-terminal residue" evidence="4">
    <location>
        <position position="65"/>
    </location>
</feature>
<evidence type="ECO:0000256" key="2">
    <source>
        <dbReference type="ARBA" id="ARBA00023163"/>
    </source>
</evidence>
<gene>
    <name evidence="4" type="ORF">ANCDUO_20732</name>
</gene>
<dbReference type="OrthoDB" id="5873264at2759"/>
<dbReference type="InterPro" id="IPR035500">
    <property type="entry name" value="NHR-like_dom_sf"/>
</dbReference>
<dbReference type="Proteomes" id="UP000054047">
    <property type="component" value="Unassembled WGS sequence"/>
</dbReference>
<keyword evidence="1" id="KW-0805">Transcription regulation</keyword>
<dbReference type="PANTHER" id="PTHR47519">
    <property type="entry name" value="NUCLEAR HORMONE RECEPTOR FAMILY MEMBER NHR-31-RELATED"/>
    <property type="match status" value="1"/>
</dbReference>
<reference evidence="4 5" key="1">
    <citation type="submission" date="2013-12" db="EMBL/GenBank/DDBJ databases">
        <title>Draft genome of the parsitic nematode Ancylostoma duodenale.</title>
        <authorList>
            <person name="Mitreva M."/>
        </authorList>
    </citation>
    <scope>NUCLEOTIDE SEQUENCE [LARGE SCALE GENOMIC DNA]</scope>
    <source>
        <strain evidence="4 5">Zhejiang</strain>
    </source>
</reference>
<evidence type="ECO:0000313" key="4">
    <source>
        <dbReference type="EMBL" id="KIH49194.1"/>
    </source>
</evidence>
<evidence type="ECO:0000313" key="5">
    <source>
        <dbReference type="Proteomes" id="UP000054047"/>
    </source>
</evidence>
<dbReference type="InterPro" id="IPR052496">
    <property type="entry name" value="Orphan_Nuclear_Rcpt"/>
</dbReference>
<sequence length="65" mass="7150">MNGNMRCAMADSADAKGLSDRAKIAIGDLRDKVQDMLFQIVKELHPIYTASSRFGNLLLLLPTIT</sequence>
<dbReference type="PANTHER" id="PTHR47519:SF1">
    <property type="entry name" value="NUCLEAR HORMONE RECEPTOR FAMILY MEMBER NHR-31"/>
    <property type="match status" value="1"/>
</dbReference>
<proteinExistence type="predicted"/>
<accession>A0A0C2FR82</accession>
<dbReference type="EMBL" id="KN754603">
    <property type="protein sequence ID" value="KIH49194.1"/>
    <property type="molecule type" value="Genomic_DNA"/>
</dbReference>
<organism evidence="4 5">
    <name type="scientific">Ancylostoma duodenale</name>
    <dbReference type="NCBI Taxonomy" id="51022"/>
    <lineage>
        <taxon>Eukaryota</taxon>
        <taxon>Metazoa</taxon>
        <taxon>Ecdysozoa</taxon>
        <taxon>Nematoda</taxon>
        <taxon>Chromadorea</taxon>
        <taxon>Rhabditida</taxon>
        <taxon>Rhabditina</taxon>
        <taxon>Rhabditomorpha</taxon>
        <taxon>Strongyloidea</taxon>
        <taxon>Ancylostomatidae</taxon>
        <taxon>Ancylostomatinae</taxon>
        <taxon>Ancylostoma</taxon>
    </lineage>
</organism>
<keyword evidence="2" id="KW-0804">Transcription</keyword>
<keyword evidence="3" id="KW-0675">Receptor</keyword>
<dbReference type="AlphaFoldDB" id="A0A0C2FR82"/>
<name>A0A0C2FR82_9BILA</name>
<keyword evidence="5" id="KW-1185">Reference proteome</keyword>